<feature type="domain" description="Peptidase S1" evidence="9">
    <location>
        <begin position="446"/>
        <end position="702"/>
    </location>
</feature>
<name>A0A5N4AJ54_PHOPY</name>
<dbReference type="InterPro" id="IPR022700">
    <property type="entry name" value="CLIP"/>
</dbReference>
<dbReference type="Pfam" id="PF12032">
    <property type="entry name" value="CLIP"/>
    <property type="match status" value="1"/>
</dbReference>
<evidence type="ECO:0000256" key="8">
    <source>
        <dbReference type="SAM" id="SignalP"/>
    </source>
</evidence>
<evidence type="ECO:0000256" key="6">
    <source>
        <dbReference type="ARBA" id="ARBA00023180"/>
    </source>
</evidence>
<dbReference type="InterPro" id="IPR043504">
    <property type="entry name" value="Peptidase_S1_PA_chymotrypsin"/>
</dbReference>
<keyword evidence="6" id="KW-0325">Glycoprotein</keyword>
<evidence type="ECO:0000256" key="5">
    <source>
        <dbReference type="ARBA" id="ARBA00023157"/>
    </source>
</evidence>
<keyword evidence="2 8" id="KW-0732">Signal</keyword>
<evidence type="ECO:0000313" key="10">
    <source>
        <dbReference type="EMBL" id="KAB0797357.1"/>
    </source>
</evidence>
<dbReference type="PROSITE" id="PS50240">
    <property type="entry name" value="TRYPSIN_DOM"/>
    <property type="match status" value="2"/>
</dbReference>
<evidence type="ECO:0000259" key="9">
    <source>
        <dbReference type="PROSITE" id="PS50240"/>
    </source>
</evidence>
<dbReference type="AlphaFoldDB" id="A0A5N4AJ54"/>
<feature type="domain" description="Peptidase S1" evidence="9">
    <location>
        <begin position="114"/>
        <end position="353"/>
    </location>
</feature>
<evidence type="ECO:0000313" key="11">
    <source>
        <dbReference type="Proteomes" id="UP000327044"/>
    </source>
</evidence>
<dbReference type="InterPro" id="IPR038565">
    <property type="entry name" value="CLIP_sf"/>
</dbReference>
<keyword evidence="3" id="KW-0378">Hydrolase</keyword>
<evidence type="ECO:0000256" key="7">
    <source>
        <dbReference type="ARBA" id="ARBA00024195"/>
    </source>
</evidence>
<keyword evidence="11" id="KW-1185">Reference proteome</keyword>
<comment type="similarity">
    <text evidence="7">Belongs to the peptidase S1 family. CLIP subfamily.</text>
</comment>
<dbReference type="CDD" id="cd00190">
    <property type="entry name" value="Tryp_SPc"/>
    <property type="match status" value="1"/>
</dbReference>
<protein>
    <recommendedName>
        <fullName evidence="9">Peptidase S1 domain-containing protein</fullName>
    </recommendedName>
</protein>
<dbReference type="GO" id="GO:0006508">
    <property type="term" value="P:proteolysis"/>
    <property type="evidence" value="ECO:0007669"/>
    <property type="project" value="UniProtKB-KW"/>
</dbReference>
<dbReference type="Proteomes" id="UP000327044">
    <property type="component" value="Unassembled WGS sequence"/>
</dbReference>
<organism evidence="10 11">
    <name type="scientific">Photinus pyralis</name>
    <name type="common">Common eastern firefly</name>
    <name type="synonym">Lampyris pyralis</name>
    <dbReference type="NCBI Taxonomy" id="7054"/>
    <lineage>
        <taxon>Eukaryota</taxon>
        <taxon>Metazoa</taxon>
        <taxon>Ecdysozoa</taxon>
        <taxon>Arthropoda</taxon>
        <taxon>Hexapoda</taxon>
        <taxon>Insecta</taxon>
        <taxon>Pterygota</taxon>
        <taxon>Neoptera</taxon>
        <taxon>Endopterygota</taxon>
        <taxon>Coleoptera</taxon>
        <taxon>Polyphaga</taxon>
        <taxon>Elateriformia</taxon>
        <taxon>Elateroidea</taxon>
        <taxon>Lampyridae</taxon>
        <taxon>Lampyrinae</taxon>
        <taxon>Photinus</taxon>
    </lineage>
</organism>
<dbReference type="Pfam" id="PF00089">
    <property type="entry name" value="Trypsin"/>
    <property type="match status" value="2"/>
</dbReference>
<accession>A0A5N4AJ54</accession>
<evidence type="ECO:0000256" key="4">
    <source>
        <dbReference type="ARBA" id="ARBA00022825"/>
    </source>
</evidence>
<proteinExistence type="inferred from homology"/>
<evidence type="ECO:0000256" key="3">
    <source>
        <dbReference type="ARBA" id="ARBA00022801"/>
    </source>
</evidence>
<keyword evidence="1" id="KW-0645">Protease</keyword>
<comment type="caution">
    <text evidence="10">The sequence shown here is derived from an EMBL/GenBank/DDBJ whole genome shotgun (WGS) entry which is preliminary data.</text>
</comment>
<keyword evidence="5" id="KW-1015">Disulfide bond</keyword>
<dbReference type="Gene3D" id="3.30.1640.30">
    <property type="match status" value="1"/>
</dbReference>
<dbReference type="InterPro" id="IPR009003">
    <property type="entry name" value="Peptidase_S1_PA"/>
</dbReference>
<dbReference type="InParanoid" id="A0A5N4AJ54"/>
<dbReference type="InterPro" id="IPR001314">
    <property type="entry name" value="Peptidase_S1A"/>
</dbReference>
<dbReference type="SMART" id="SM00020">
    <property type="entry name" value="Tryp_SPc"/>
    <property type="match status" value="2"/>
</dbReference>
<dbReference type="InterPro" id="IPR051487">
    <property type="entry name" value="Ser/Thr_Proteases_Immune/Dev"/>
</dbReference>
<reference evidence="10 11" key="1">
    <citation type="journal article" date="2018" name="Elife">
        <title>Firefly genomes illuminate parallel origins of bioluminescence in beetles.</title>
        <authorList>
            <person name="Fallon T.R."/>
            <person name="Lower S.E."/>
            <person name="Chang C.H."/>
            <person name="Bessho-Uehara M."/>
            <person name="Martin G.J."/>
            <person name="Bewick A.J."/>
            <person name="Behringer M."/>
            <person name="Debat H.J."/>
            <person name="Wong I."/>
            <person name="Day J.C."/>
            <person name="Suvorov A."/>
            <person name="Silva C.J."/>
            <person name="Stanger-Hall K.F."/>
            <person name="Hall D.W."/>
            <person name="Schmitz R.J."/>
            <person name="Nelson D.R."/>
            <person name="Lewis S.M."/>
            <person name="Shigenobu S."/>
            <person name="Bybee S.M."/>
            <person name="Larracuente A.M."/>
            <person name="Oba Y."/>
            <person name="Weng J.K."/>
        </authorList>
    </citation>
    <scope>NUCLEOTIDE SEQUENCE [LARGE SCALE GENOMIC DNA]</scope>
    <source>
        <strain evidence="10">1611_PpyrPB1</strain>
        <tissue evidence="10">Whole body</tissue>
    </source>
</reference>
<dbReference type="PRINTS" id="PR00722">
    <property type="entry name" value="CHYMOTRYPSIN"/>
</dbReference>
<dbReference type="Gene3D" id="2.40.10.10">
    <property type="entry name" value="Trypsin-like serine proteases"/>
    <property type="match status" value="3"/>
</dbReference>
<dbReference type="SUPFAM" id="SSF50494">
    <property type="entry name" value="Trypsin-like serine proteases"/>
    <property type="match status" value="2"/>
</dbReference>
<feature type="signal peptide" evidence="8">
    <location>
        <begin position="1"/>
        <end position="16"/>
    </location>
</feature>
<gene>
    <name evidence="10" type="ORF">PPYR_08351</name>
</gene>
<dbReference type="PANTHER" id="PTHR24256">
    <property type="entry name" value="TRYPTASE-RELATED"/>
    <property type="match status" value="1"/>
</dbReference>
<dbReference type="FunFam" id="2.40.10.10:FF:000028">
    <property type="entry name" value="Serine protease easter"/>
    <property type="match status" value="1"/>
</dbReference>
<dbReference type="InterPro" id="IPR001254">
    <property type="entry name" value="Trypsin_dom"/>
</dbReference>
<dbReference type="EMBL" id="VVIM01000006">
    <property type="protein sequence ID" value="KAB0797357.1"/>
    <property type="molecule type" value="Genomic_DNA"/>
</dbReference>
<sequence>MYLLLWLFTLIAKTLGESCVHPTGQVGECVPIRSCPSLLWSFTNPKFGVWDELLKFKCSDNDDVDAPLLVCCRTQDDMFVFENEEDNTEAGHSEGPLRLANVESCGTASEDVKIDDGVARLQDFPWLVKLIAIENYLDEPDKVSTVACTGVLINRRNVIYSAQCFYALLWNATFMVRIDNYVGSDTDCDQKSYSPRCSDFQLYRVEVYDLHLFYDPQTKLNDIAMLRLHARVPFSDHMKPICLPLATNLNLGETLYTVGWNITFNISDVSVKRAYVSKYISNEECEKTQSVSVYEICTEADDKKLDEDRAIGLPLMAFQNDRWYLYGFETQGKSTKIHTRLQNYWQWMQGVTGGERCRTPDNEMGESMHPTECDRLMDAFANASPNEEDALKKFGLTSDFDEPDDPLKVCCGLEPNFTISLPESENVDLEISNFAYCGLQHRDDYVFDSDEVSVDEFPWLAVILDGNLPDLDGAVCGGSLITHRYVLSSAQCMTYYKLPETYVPRLIVRLGHYKAANKSNCVHFDQDLYDCNEVQEYVVEENIIHPFYSAFDNTNDIALLRLQRSVEFSDYVRPICLPRSEQDVALEEETLFITGFGRREEELFIHVKKKIRATLIPIESCRDKVKYKNYIQPVTDYQRCTEEFENSTDVACVGGEGGPVMFSRKLRWFIEGITTNYQCGRPYPTSYLRVYKYLRWIKTHMKP</sequence>
<evidence type="ECO:0000256" key="2">
    <source>
        <dbReference type="ARBA" id="ARBA00022729"/>
    </source>
</evidence>
<keyword evidence="4" id="KW-0720">Serine protease</keyword>
<evidence type="ECO:0000256" key="1">
    <source>
        <dbReference type="ARBA" id="ARBA00022670"/>
    </source>
</evidence>
<feature type="chain" id="PRO_5024442695" description="Peptidase S1 domain-containing protein" evidence="8">
    <location>
        <begin position="17"/>
        <end position="703"/>
    </location>
</feature>
<dbReference type="GO" id="GO:0004252">
    <property type="term" value="F:serine-type endopeptidase activity"/>
    <property type="evidence" value="ECO:0007669"/>
    <property type="project" value="InterPro"/>
</dbReference>